<dbReference type="Pfam" id="PF00483">
    <property type="entry name" value="NTP_transferase"/>
    <property type="match status" value="1"/>
</dbReference>
<dbReference type="NCBIfam" id="TIGR02091">
    <property type="entry name" value="glgC"/>
    <property type="match status" value="1"/>
</dbReference>
<organism evidence="12 13">
    <name type="scientific">Hornefia porci</name>
    <dbReference type="NCBI Taxonomy" id="2652292"/>
    <lineage>
        <taxon>Bacteria</taxon>
        <taxon>Bacillati</taxon>
        <taxon>Bacillota</taxon>
        <taxon>Clostridia</taxon>
        <taxon>Peptostreptococcales</taxon>
        <taxon>Anaerovoracaceae</taxon>
        <taxon>Hornefia</taxon>
    </lineage>
</organism>
<dbReference type="RefSeq" id="WP_075711785.1">
    <property type="nucleotide sequence ID" value="NZ_MJIE01000001.1"/>
</dbReference>
<evidence type="ECO:0000256" key="4">
    <source>
        <dbReference type="ARBA" id="ARBA00022695"/>
    </source>
</evidence>
<dbReference type="PROSITE" id="PS00809">
    <property type="entry name" value="ADP_GLC_PYROPHOSPH_2"/>
    <property type="match status" value="1"/>
</dbReference>
<evidence type="ECO:0000259" key="11">
    <source>
        <dbReference type="Pfam" id="PF24894"/>
    </source>
</evidence>
<keyword evidence="2 9" id="KW-0321">Glycogen metabolism</keyword>
<comment type="caution">
    <text evidence="9">Lacks conserved residue(s) required for the propagation of feature annotation.</text>
</comment>
<dbReference type="HAMAP" id="MF_00624">
    <property type="entry name" value="GlgC"/>
    <property type="match status" value="1"/>
</dbReference>
<dbReference type="OrthoDB" id="9801810at2"/>
<feature type="binding site" evidence="9">
    <location>
        <begin position="181"/>
        <end position="182"/>
    </location>
    <ligand>
        <name>alpha-D-glucose 1-phosphate</name>
        <dbReference type="ChEBI" id="CHEBI:58601"/>
    </ligand>
</feature>
<feature type="domain" description="Nucleotidyl transferase" evidence="10">
    <location>
        <begin position="9"/>
        <end position="261"/>
    </location>
</feature>
<keyword evidence="3 9" id="KW-0808">Transferase</keyword>
<comment type="subunit">
    <text evidence="9">Homotetramer.</text>
</comment>
<dbReference type="CDD" id="cd02508">
    <property type="entry name" value="ADP_Glucose_PP"/>
    <property type="match status" value="1"/>
</dbReference>
<keyword evidence="5 9" id="KW-0547">Nucleotide-binding</keyword>
<dbReference type="GO" id="GO:0008878">
    <property type="term" value="F:glucose-1-phosphate adenylyltransferase activity"/>
    <property type="evidence" value="ECO:0007669"/>
    <property type="project" value="UniProtKB-UniRule"/>
</dbReference>
<evidence type="ECO:0000256" key="3">
    <source>
        <dbReference type="ARBA" id="ARBA00022679"/>
    </source>
</evidence>
<evidence type="ECO:0000313" key="12">
    <source>
        <dbReference type="EMBL" id="OLR54766.1"/>
    </source>
</evidence>
<dbReference type="PANTHER" id="PTHR43523:SF2">
    <property type="entry name" value="GLUCOSE-1-PHOSPHATE ADENYLYLTRANSFERASE"/>
    <property type="match status" value="1"/>
</dbReference>
<dbReference type="PROSITE" id="PS00810">
    <property type="entry name" value="ADP_GLC_PYROPHOSPH_3"/>
    <property type="match status" value="1"/>
</dbReference>
<dbReference type="Pfam" id="PF24894">
    <property type="entry name" value="Hexapep_GlmU"/>
    <property type="match status" value="1"/>
</dbReference>
<keyword evidence="13" id="KW-1185">Reference proteome</keyword>
<dbReference type="EC" id="2.7.7.27" evidence="9"/>
<dbReference type="PROSITE" id="PS00808">
    <property type="entry name" value="ADP_GLC_PYROPHOSPH_1"/>
    <property type="match status" value="1"/>
</dbReference>
<dbReference type="SUPFAM" id="SSF53448">
    <property type="entry name" value="Nucleotide-diphospho-sugar transferases"/>
    <property type="match status" value="1"/>
</dbReference>
<comment type="caution">
    <text evidence="12">The sequence shown here is derived from an EMBL/GenBank/DDBJ whole genome shotgun (WGS) entry which is preliminary data.</text>
</comment>
<dbReference type="AlphaFoldDB" id="A0A1Q9JEW3"/>
<dbReference type="SUPFAM" id="SSF51161">
    <property type="entry name" value="Trimeric LpxA-like enzymes"/>
    <property type="match status" value="1"/>
</dbReference>
<comment type="catalytic activity">
    <reaction evidence="9">
        <text>alpha-D-glucose 1-phosphate + ATP + H(+) = ADP-alpha-D-glucose + diphosphate</text>
        <dbReference type="Rhea" id="RHEA:12120"/>
        <dbReference type="ChEBI" id="CHEBI:15378"/>
        <dbReference type="ChEBI" id="CHEBI:30616"/>
        <dbReference type="ChEBI" id="CHEBI:33019"/>
        <dbReference type="ChEBI" id="CHEBI:57498"/>
        <dbReference type="ChEBI" id="CHEBI:58601"/>
        <dbReference type="EC" id="2.7.7.27"/>
    </reaction>
</comment>
<evidence type="ECO:0000256" key="2">
    <source>
        <dbReference type="ARBA" id="ARBA00022600"/>
    </source>
</evidence>
<comment type="pathway">
    <text evidence="9">Glycan biosynthesis; glycogen biosynthesis.</text>
</comment>
<dbReference type="InterPro" id="IPR005835">
    <property type="entry name" value="NTP_transferase_dom"/>
</dbReference>
<dbReference type="InterPro" id="IPR029044">
    <property type="entry name" value="Nucleotide-diphossugar_trans"/>
</dbReference>
<feature type="binding site" evidence="9">
    <location>
        <position position="166"/>
    </location>
    <ligand>
        <name>alpha-D-glucose 1-phosphate</name>
        <dbReference type="ChEBI" id="CHEBI:58601"/>
    </ligand>
</feature>
<keyword evidence="6 9" id="KW-0067">ATP-binding</keyword>
<dbReference type="Gene3D" id="2.160.10.10">
    <property type="entry name" value="Hexapeptide repeat proteins"/>
    <property type="match status" value="1"/>
</dbReference>
<evidence type="ECO:0000256" key="9">
    <source>
        <dbReference type="HAMAP-Rule" id="MF_00624"/>
    </source>
</evidence>
<keyword evidence="4 9" id="KW-0548">Nucleotidyltransferase</keyword>
<evidence type="ECO:0000256" key="8">
    <source>
        <dbReference type="ARBA" id="ARBA00023277"/>
    </source>
</evidence>
<comment type="function">
    <text evidence="9">Involved in the biosynthesis of ADP-glucose, a building block required for the elongation reactions to produce glycogen. Catalyzes the reaction between ATP and alpha-D-glucose 1-phosphate (G1P) to produce pyrophosphate and ADP-Glc.</text>
</comment>
<dbReference type="InterPro" id="IPR023049">
    <property type="entry name" value="GlgC_bac"/>
</dbReference>
<comment type="similarity">
    <text evidence="1 9">Belongs to the bacterial/plant glucose-1-phosphate adenylyltransferase family.</text>
</comment>
<feature type="domain" description="Glucose-1-phosphate adenylyltransferase/Bifunctional protein GlmU-like C-terminal hexapeptide" evidence="11">
    <location>
        <begin position="290"/>
        <end position="364"/>
    </location>
</feature>
<dbReference type="NCBIfam" id="NF003670">
    <property type="entry name" value="PRK05293.1"/>
    <property type="match status" value="1"/>
</dbReference>
<dbReference type="CDD" id="cd04651">
    <property type="entry name" value="LbH_G1P_AT_C"/>
    <property type="match status" value="1"/>
</dbReference>
<dbReference type="PANTHER" id="PTHR43523">
    <property type="entry name" value="GLUCOSE-1-PHOSPHATE ADENYLYLTRANSFERASE-RELATED"/>
    <property type="match status" value="1"/>
</dbReference>
<keyword evidence="7 9" id="KW-0320">Glycogen biosynthesis</keyword>
<evidence type="ECO:0000313" key="13">
    <source>
        <dbReference type="Proteomes" id="UP000187404"/>
    </source>
</evidence>
<evidence type="ECO:0000256" key="6">
    <source>
        <dbReference type="ARBA" id="ARBA00022840"/>
    </source>
</evidence>
<evidence type="ECO:0000256" key="7">
    <source>
        <dbReference type="ARBA" id="ARBA00023056"/>
    </source>
</evidence>
<dbReference type="GO" id="GO:0005524">
    <property type="term" value="F:ATP binding"/>
    <property type="evidence" value="ECO:0007669"/>
    <property type="project" value="UniProtKB-KW"/>
</dbReference>
<proteinExistence type="inferred from homology"/>
<sequence>MSRKKKCVAMLLAGGQGSRLSPLTATLAKPAVSFGARYRIIDFSLSNCVNSDIDTVGVCTQYQPLELNDYLGTGAPWDLDLRFGGLHVLPPYQAAGGADWFRGTANAIYQNLRFIKNYDPDYVLILSGDHIYKMNYEMMLQEHIDNKADCTIAVIDVAPEEASRFGIMNTDRQGRIIEFEEKPEHPKSTQASMGVYIFNTDKLIRYLEADEQDPESSNDFGKNIIPNMLRDNQRLFAYLYKGYWRDVGTLSSFWAANMDTLGEDPELPLNDAGWRIYYRHSFDHPQYVGEHGEVLNCNCGDGNELDGRVENSIIFNNIIVEEGASIKDSIIMSDVVIRRGARVEYAIIDHGTVIGENAAVGGSKDSCDLTVVANECRIGSRQTVKAGEILTGDRI</sequence>
<accession>A0A1Q9JEW3</accession>
<evidence type="ECO:0000256" key="1">
    <source>
        <dbReference type="ARBA" id="ARBA00010443"/>
    </source>
</evidence>
<feature type="binding site" evidence="9">
    <location>
        <position position="192"/>
    </location>
    <ligand>
        <name>alpha-D-glucose 1-phosphate</name>
        <dbReference type="ChEBI" id="CHEBI:58601"/>
    </ligand>
</feature>
<dbReference type="InterPro" id="IPR056818">
    <property type="entry name" value="GlmU/GlgC-like_hexapep"/>
</dbReference>
<dbReference type="InterPro" id="IPR011004">
    <property type="entry name" value="Trimer_LpxA-like_sf"/>
</dbReference>
<feature type="site" description="Could play a key role in the communication between the regulatory and the substrate sites" evidence="9">
    <location>
        <position position="100"/>
    </location>
</feature>
<feature type="site" description="Could play a key role in the communication between the regulatory and the substrate sites" evidence="9">
    <location>
        <position position="61"/>
    </location>
</feature>
<dbReference type="EMBL" id="MJIE01000001">
    <property type="protein sequence ID" value="OLR54766.1"/>
    <property type="molecule type" value="Genomic_DNA"/>
</dbReference>
<evidence type="ECO:0000256" key="5">
    <source>
        <dbReference type="ARBA" id="ARBA00022741"/>
    </source>
</evidence>
<dbReference type="STRING" id="1261640.BHK98_00875"/>
<dbReference type="Gene3D" id="3.90.550.10">
    <property type="entry name" value="Spore Coat Polysaccharide Biosynthesis Protein SpsA, Chain A"/>
    <property type="match status" value="1"/>
</dbReference>
<reference evidence="12 13" key="1">
    <citation type="journal article" date="2016" name="Appl. Environ. Microbiol.">
        <title>Function and Phylogeny of Bacterial Butyryl Coenzyme A:Acetate Transferases and Their Diversity in the Proximal Colon of Swine.</title>
        <authorList>
            <person name="Trachsel J."/>
            <person name="Bayles D.O."/>
            <person name="Looft T."/>
            <person name="Levine U.Y."/>
            <person name="Allen H.K."/>
        </authorList>
    </citation>
    <scope>NUCLEOTIDE SEQUENCE [LARGE SCALE GENOMIC DNA]</scope>
    <source>
        <strain evidence="12 13">68-3-10</strain>
    </source>
</reference>
<dbReference type="GO" id="GO:0005978">
    <property type="term" value="P:glycogen biosynthetic process"/>
    <property type="evidence" value="ECO:0007669"/>
    <property type="project" value="UniProtKB-UniRule"/>
</dbReference>
<dbReference type="UniPathway" id="UPA00164"/>
<dbReference type="Proteomes" id="UP000187404">
    <property type="component" value="Unassembled WGS sequence"/>
</dbReference>
<dbReference type="InterPro" id="IPR005836">
    <property type="entry name" value="ADP_Glu_pyroP_CS"/>
</dbReference>
<name>A0A1Q9JEW3_9FIRM</name>
<gene>
    <name evidence="9" type="primary">glgC</name>
    <name evidence="12" type="ORF">BHK98_00875</name>
</gene>
<evidence type="ECO:0000259" key="10">
    <source>
        <dbReference type="Pfam" id="PF00483"/>
    </source>
</evidence>
<dbReference type="InterPro" id="IPR011831">
    <property type="entry name" value="ADP-Glc_PPase"/>
</dbReference>
<keyword evidence="8 9" id="KW-0119">Carbohydrate metabolism</keyword>
<protein>
    <recommendedName>
        <fullName evidence="9">Glucose-1-phosphate adenylyltransferase</fullName>
        <ecNumber evidence="9">2.7.7.27</ecNumber>
    </recommendedName>
    <alternativeName>
        <fullName evidence="9">ADP-glucose pyrophosphorylase</fullName>
        <shortName evidence="9">ADPGlc PPase</shortName>
    </alternativeName>
    <alternativeName>
        <fullName evidence="9">ADP-glucose synthase</fullName>
    </alternativeName>
</protein>